<dbReference type="PANTHER" id="PTHR21310">
    <property type="entry name" value="AMINOGLYCOSIDE PHOSPHOTRANSFERASE-RELATED-RELATED"/>
    <property type="match status" value="1"/>
</dbReference>
<evidence type="ECO:0000313" key="2">
    <source>
        <dbReference type="EMBL" id="RJO74788.1"/>
    </source>
</evidence>
<evidence type="ECO:0000313" key="3">
    <source>
        <dbReference type="Proteomes" id="UP000266677"/>
    </source>
</evidence>
<dbReference type="PANTHER" id="PTHR21310:SF40">
    <property type="entry name" value="AMINOGLYCOSIDE PHOSPHOTRANSFERASE DOMAIN-CONTAINING PROTEIN-RELATED"/>
    <property type="match status" value="1"/>
</dbReference>
<dbReference type="SUPFAM" id="SSF56112">
    <property type="entry name" value="Protein kinase-like (PK-like)"/>
    <property type="match status" value="1"/>
</dbReference>
<keyword evidence="2" id="KW-0808">Transferase</keyword>
<dbReference type="Gene3D" id="3.90.1200.10">
    <property type="match status" value="1"/>
</dbReference>
<dbReference type="InterPro" id="IPR011009">
    <property type="entry name" value="Kinase-like_dom_sf"/>
</dbReference>
<proteinExistence type="predicted"/>
<dbReference type="CDD" id="cd05154">
    <property type="entry name" value="ACAD10_11_N-like"/>
    <property type="match status" value="1"/>
</dbReference>
<dbReference type="Gene3D" id="3.30.200.20">
    <property type="entry name" value="Phosphorylase Kinase, domain 1"/>
    <property type="match status" value="1"/>
</dbReference>
<protein>
    <submittedName>
        <fullName evidence="2">Phosphotransferase family protein</fullName>
    </submittedName>
</protein>
<dbReference type="EMBL" id="QZFU01000019">
    <property type="protein sequence ID" value="RJO74788.1"/>
    <property type="molecule type" value="Genomic_DNA"/>
</dbReference>
<dbReference type="InterPro" id="IPR051678">
    <property type="entry name" value="AGP_Transferase"/>
</dbReference>
<keyword evidence="3" id="KW-1185">Reference proteome</keyword>
<accession>A0A3A4KFS1</accession>
<organism evidence="2 3">
    <name type="scientific">Nocardia panacis</name>
    <dbReference type="NCBI Taxonomy" id="2340916"/>
    <lineage>
        <taxon>Bacteria</taxon>
        <taxon>Bacillati</taxon>
        <taxon>Actinomycetota</taxon>
        <taxon>Actinomycetes</taxon>
        <taxon>Mycobacteriales</taxon>
        <taxon>Nocardiaceae</taxon>
        <taxon>Nocardia</taxon>
    </lineage>
</organism>
<evidence type="ECO:0000259" key="1">
    <source>
        <dbReference type="Pfam" id="PF01636"/>
    </source>
</evidence>
<dbReference type="AlphaFoldDB" id="A0A3A4KFS1"/>
<dbReference type="GO" id="GO:0016740">
    <property type="term" value="F:transferase activity"/>
    <property type="evidence" value="ECO:0007669"/>
    <property type="project" value="UniProtKB-KW"/>
</dbReference>
<comment type="caution">
    <text evidence="2">The sequence shown here is derived from an EMBL/GenBank/DDBJ whole genome shotgun (WGS) entry which is preliminary data.</text>
</comment>
<dbReference type="Proteomes" id="UP000266677">
    <property type="component" value="Unassembled WGS sequence"/>
</dbReference>
<sequence>MADGPDPATDSVQLDEPELTERRQLTTSDRDLDALAGDLARWLAGRVAAEDLPRITALSRPQSGGMSSSSVLFTAEWTAGGRAEGGSYVIRMAPEADSFPVFQTYDLAAQYEVMAGVAAASTIPVPELCWLETGENPLGTPFLVMRQRAGRVPADNPPYVFFGWLFDATPEERARVTAATVDIIARVHAIADPARRFPILTGPGDALRRHVDAQRAWYDRGLAADGYRIPLLERAFDWLEAHWPADPGPEVLNWGDARPGNIMFDGLTPAAVLDWEMAALGPRELDLGWVVFLHRFFQDIATRFDQPGLPDFLRRTEVIAEYEARTGYAPRDMDFYLVYAALRHGIVMARVKRRMIHFGEDTDVPDRDDYVMHRAGLEALLDGTYEWD</sequence>
<feature type="domain" description="Aminoglycoside phosphotransferase" evidence="1">
    <location>
        <begin position="86"/>
        <end position="304"/>
    </location>
</feature>
<dbReference type="InterPro" id="IPR002575">
    <property type="entry name" value="Aminoglycoside_PTrfase"/>
</dbReference>
<dbReference type="OrthoDB" id="3339041at2"/>
<dbReference type="RefSeq" id="WP_120041448.1">
    <property type="nucleotide sequence ID" value="NZ_QZFU01000019.1"/>
</dbReference>
<dbReference type="InterPro" id="IPR041726">
    <property type="entry name" value="ACAD10_11_N"/>
</dbReference>
<name>A0A3A4KFS1_9NOCA</name>
<reference evidence="2 3" key="1">
    <citation type="submission" date="2018-09" db="EMBL/GenBank/DDBJ databases">
        <title>YIM PH21274 draft genome.</title>
        <authorList>
            <person name="Miao C."/>
        </authorList>
    </citation>
    <scope>NUCLEOTIDE SEQUENCE [LARGE SCALE GENOMIC DNA]</scope>
    <source>
        <strain evidence="2 3">YIM PH 21724</strain>
    </source>
</reference>
<gene>
    <name evidence="2" type="ORF">D5S18_15180</name>
</gene>
<dbReference type="Pfam" id="PF01636">
    <property type="entry name" value="APH"/>
    <property type="match status" value="1"/>
</dbReference>